<dbReference type="KEGG" id="egl:EGR_11032"/>
<dbReference type="Proteomes" id="UP000019149">
    <property type="component" value="Unassembled WGS sequence"/>
</dbReference>
<protein>
    <submittedName>
        <fullName evidence="1">Uncharacterized protein</fullName>
    </submittedName>
</protein>
<accession>W6U0X8</accession>
<gene>
    <name evidence="1" type="ORF">EGR_11032</name>
</gene>
<comment type="caution">
    <text evidence="1">The sequence shown here is derived from an EMBL/GenBank/DDBJ whole genome shotgun (WGS) entry which is preliminary data.</text>
</comment>
<evidence type="ECO:0000313" key="2">
    <source>
        <dbReference type="Proteomes" id="UP000019149"/>
    </source>
</evidence>
<sequence>MRSGLEEGELCFPSRISTANEGALEMKVINQCIMLKCVDFSDLLERVCGNSLSFQSKKLARLCFFRQFSFVPIGILNHPLFGNGFTRARDLEHTRENDVYGKCEVGSALQQTKASADAGGDMKLARLCFFRQFSFVPIGILNHPLFGDALSIFKCNR</sequence>
<dbReference type="AlphaFoldDB" id="W6U0X8"/>
<organism evidence="1 2">
    <name type="scientific">Echinococcus granulosus</name>
    <name type="common">Hydatid tapeworm</name>
    <dbReference type="NCBI Taxonomy" id="6210"/>
    <lineage>
        <taxon>Eukaryota</taxon>
        <taxon>Metazoa</taxon>
        <taxon>Spiralia</taxon>
        <taxon>Lophotrochozoa</taxon>
        <taxon>Platyhelminthes</taxon>
        <taxon>Cestoda</taxon>
        <taxon>Eucestoda</taxon>
        <taxon>Cyclophyllidea</taxon>
        <taxon>Taeniidae</taxon>
        <taxon>Echinococcus</taxon>
        <taxon>Echinococcus granulosus group</taxon>
    </lineage>
</organism>
<keyword evidence="2" id="KW-1185">Reference proteome</keyword>
<dbReference type="CTD" id="36346747"/>
<dbReference type="EMBL" id="APAU02000336">
    <property type="protein sequence ID" value="EUB54111.1"/>
    <property type="molecule type" value="Genomic_DNA"/>
</dbReference>
<dbReference type="GeneID" id="36346747"/>
<name>W6U0X8_ECHGR</name>
<reference evidence="1 2" key="1">
    <citation type="journal article" date="2013" name="Nat. Genet.">
        <title>The genome of the hydatid tapeworm Echinococcus granulosus.</title>
        <authorList>
            <person name="Zheng H."/>
            <person name="Zhang W."/>
            <person name="Zhang L."/>
            <person name="Zhang Z."/>
            <person name="Li J."/>
            <person name="Lu G."/>
            <person name="Zhu Y."/>
            <person name="Wang Y."/>
            <person name="Huang Y."/>
            <person name="Liu J."/>
            <person name="Kang H."/>
            <person name="Chen J."/>
            <person name="Wang L."/>
            <person name="Chen A."/>
            <person name="Yu S."/>
            <person name="Gao Z."/>
            <person name="Jin L."/>
            <person name="Gu W."/>
            <person name="Wang Z."/>
            <person name="Zhao L."/>
            <person name="Shi B."/>
            <person name="Wen H."/>
            <person name="Lin R."/>
            <person name="Jones M.K."/>
            <person name="Brejova B."/>
            <person name="Vinar T."/>
            <person name="Zhao G."/>
            <person name="McManus D.P."/>
            <person name="Chen Z."/>
            <person name="Zhou Y."/>
            <person name="Wang S."/>
        </authorList>
    </citation>
    <scope>NUCLEOTIDE SEQUENCE [LARGE SCALE GENOMIC DNA]</scope>
</reference>
<evidence type="ECO:0000313" key="1">
    <source>
        <dbReference type="EMBL" id="EUB54111.1"/>
    </source>
</evidence>
<dbReference type="RefSeq" id="XP_024345307.1">
    <property type="nucleotide sequence ID" value="XM_024500281.1"/>
</dbReference>
<proteinExistence type="predicted"/>